<dbReference type="InterPro" id="IPR050330">
    <property type="entry name" value="Bact_OuterMem_StrucFunc"/>
</dbReference>
<reference evidence="8" key="1">
    <citation type="submission" date="2011-06" db="EMBL/GenBank/DDBJ databases">
        <title>The complete genome of chromosome of Runella slithyformis DSM 19594.</title>
        <authorList>
            <consortium name="US DOE Joint Genome Institute (JGI-PGF)"/>
            <person name="Lucas S."/>
            <person name="Han J."/>
            <person name="Lapidus A."/>
            <person name="Bruce D."/>
            <person name="Goodwin L."/>
            <person name="Pitluck S."/>
            <person name="Peters L."/>
            <person name="Kyrpides N."/>
            <person name="Mavromatis K."/>
            <person name="Ivanova N."/>
            <person name="Ovchinnikova G."/>
            <person name="Zhang X."/>
            <person name="Misra M."/>
            <person name="Detter J.C."/>
            <person name="Tapia R."/>
            <person name="Han C."/>
            <person name="Land M."/>
            <person name="Hauser L."/>
            <person name="Markowitz V."/>
            <person name="Cheng J.-F."/>
            <person name="Hugenholtz P."/>
            <person name="Woyke T."/>
            <person name="Wu D."/>
            <person name="Tindall B."/>
            <person name="Faehrich R."/>
            <person name="Brambilla E."/>
            <person name="Klenk H.-P."/>
            <person name="Eisen J.A."/>
        </authorList>
    </citation>
    <scope>NUCLEOTIDE SEQUENCE [LARGE SCALE GENOMIC DNA]</scope>
    <source>
        <strain evidence="8">ATCC 29530 / DSM 19594 / LMG 11500 / NCIMB 11436 / LSU 4</strain>
    </source>
</reference>
<evidence type="ECO:0000256" key="5">
    <source>
        <dbReference type="SAM" id="MobiDB-lite"/>
    </source>
</evidence>
<dbReference type="Gene3D" id="3.30.1330.60">
    <property type="entry name" value="OmpA-like domain"/>
    <property type="match status" value="1"/>
</dbReference>
<dbReference type="PANTHER" id="PTHR30329">
    <property type="entry name" value="STATOR ELEMENT OF FLAGELLAR MOTOR COMPLEX"/>
    <property type="match status" value="1"/>
</dbReference>
<evidence type="ECO:0000256" key="4">
    <source>
        <dbReference type="PROSITE-ProRule" id="PRU00473"/>
    </source>
</evidence>
<dbReference type="Pfam" id="PF00691">
    <property type="entry name" value="OmpA"/>
    <property type="match status" value="1"/>
</dbReference>
<dbReference type="InterPro" id="IPR036737">
    <property type="entry name" value="OmpA-like_sf"/>
</dbReference>
<comment type="subcellular location">
    <subcellularLocation>
        <location evidence="1">Cell outer membrane</location>
    </subcellularLocation>
</comment>
<dbReference type="AlphaFoldDB" id="A0A7U3ZLL3"/>
<feature type="region of interest" description="Disordered" evidence="5">
    <location>
        <begin position="677"/>
        <end position="699"/>
    </location>
</feature>
<gene>
    <name evidence="7" type="ordered locus">Runsl_3064</name>
</gene>
<sequence length="707" mass="78474">MNRSVFLFLFYSFCFYSGFGQDEFSLGIEVRDKYTNRILIPIISVLPANSPTELRGQMIYDQYVVNVIPDINYLVVVAFQEYKTYRQNHTFVKNTSGGRTTLMIELEPLTPPKSTVAAPLTPQEQTIIVTDKTLRSSIANAVISLKETASGANVPVKKNPTVSGGWLAVLKTDEKYTVTVTADGYPSFLQTFIPKAGEAAQIAITRAPKQDVQFQAVDALTGKVIPADFMLTNELKETYSGTTKDDNTVFSPRISVLFQPYTLTVTAAGYRKHESQLTVSTASTEPSPVQLIRLSKGNITVRAKVVEEQSDKPIPATLRIINRNEKKEVFNQKNTFNGQIPITLTPDGQYIIEVESKGYMPFRKELEKAITPLTETNTLTIKLAKIGEIYLKLSAVNSATGRQVPATFKITATLTGQVTRLKGREAVRHKIVEPDIYQIETTAAGFAPLKGTIDAEEISVGQLFNYIAQLVPASSAVQTAIDAPIQTFSFAVFDAQTQKHVPNVRLKITNQTTQKAIGSRLVGKNIQARLKTDQTYAIEAGARGYENITMLMSVAEWVNRGEYLTNISLVPTEKMAVSPAKSMINEKIFDNIKAGQSVSIEDNIYFDRSSYILRTEAYGQLLRLAAILKKNPDIQIEIVGHTDNVGDPRLNKILSEQRAKVISNFLFNEGVAESRLMSRGEGSNKPIAPNDTDDNRRRNRRVQFLVK</sequence>
<dbReference type="InterPro" id="IPR006665">
    <property type="entry name" value="OmpA-like"/>
</dbReference>
<keyword evidence="3" id="KW-0998">Cell outer membrane</keyword>
<evidence type="ECO:0000256" key="1">
    <source>
        <dbReference type="ARBA" id="ARBA00004442"/>
    </source>
</evidence>
<dbReference type="EMBL" id="CP002859">
    <property type="protein sequence ID" value="AEI49448.1"/>
    <property type="molecule type" value="Genomic_DNA"/>
</dbReference>
<reference evidence="7 8" key="2">
    <citation type="journal article" date="2012" name="Stand. Genomic Sci.">
        <title>Complete genome sequence of the aquatic bacterium Runella slithyformis type strain (LSU 4(T)).</title>
        <authorList>
            <person name="Copeland A."/>
            <person name="Zhang X."/>
            <person name="Misra M."/>
            <person name="Lapidus A."/>
            <person name="Nolan M."/>
            <person name="Lucas S."/>
            <person name="Deshpande S."/>
            <person name="Cheng J.F."/>
            <person name="Tapia R."/>
            <person name="Goodwin L.A."/>
            <person name="Pitluck S."/>
            <person name="Liolios K."/>
            <person name="Pagani I."/>
            <person name="Ivanova N."/>
            <person name="Mikhailova N."/>
            <person name="Pati A."/>
            <person name="Chen A."/>
            <person name="Palaniappan K."/>
            <person name="Land M."/>
            <person name="Hauser L."/>
            <person name="Pan C."/>
            <person name="Jeffries C.D."/>
            <person name="Detter J.C."/>
            <person name="Brambilla E.M."/>
            <person name="Rohde M."/>
            <person name="Djao O.D."/>
            <person name="Goker M."/>
            <person name="Sikorski J."/>
            <person name="Tindall B.J."/>
            <person name="Woyke T."/>
            <person name="Bristow J."/>
            <person name="Eisen J.A."/>
            <person name="Markowitz V."/>
            <person name="Hugenholtz P."/>
            <person name="Kyrpides N.C."/>
            <person name="Klenk H.P."/>
            <person name="Mavromatis K."/>
        </authorList>
    </citation>
    <scope>NUCLEOTIDE SEQUENCE [LARGE SCALE GENOMIC DNA]</scope>
    <source>
        <strain evidence="8">ATCC 29530 / DSM 19594 / LMG 11500 / NCIMB 11436 / LSU 4</strain>
    </source>
</reference>
<proteinExistence type="predicted"/>
<evidence type="ECO:0000256" key="3">
    <source>
        <dbReference type="ARBA" id="ARBA00023237"/>
    </source>
</evidence>
<evidence type="ECO:0000313" key="8">
    <source>
        <dbReference type="Proteomes" id="UP000000493"/>
    </source>
</evidence>
<dbReference type="RefSeq" id="WP_013928755.1">
    <property type="nucleotide sequence ID" value="NC_015703.1"/>
</dbReference>
<evidence type="ECO:0000256" key="2">
    <source>
        <dbReference type="ARBA" id="ARBA00023136"/>
    </source>
</evidence>
<dbReference type="SUPFAM" id="SSF103088">
    <property type="entry name" value="OmpA-like"/>
    <property type="match status" value="1"/>
</dbReference>
<evidence type="ECO:0000313" key="7">
    <source>
        <dbReference type="EMBL" id="AEI49448.1"/>
    </source>
</evidence>
<dbReference type="GO" id="GO:0009279">
    <property type="term" value="C:cell outer membrane"/>
    <property type="evidence" value="ECO:0007669"/>
    <property type="project" value="UniProtKB-SubCell"/>
</dbReference>
<dbReference type="PANTHER" id="PTHR30329:SF21">
    <property type="entry name" value="LIPOPROTEIN YIAD-RELATED"/>
    <property type="match status" value="1"/>
</dbReference>
<dbReference type="PROSITE" id="PS51123">
    <property type="entry name" value="OMPA_2"/>
    <property type="match status" value="1"/>
</dbReference>
<dbReference type="Proteomes" id="UP000000493">
    <property type="component" value="Chromosome"/>
</dbReference>
<accession>A0A7U3ZLL3</accession>
<protein>
    <submittedName>
        <fullName evidence="7">OmpA/MotB domain protein</fullName>
    </submittedName>
</protein>
<dbReference type="InterPro" id="IPR006664">
    <property type="entry name" value="OMP_bac"/>
</dbReference>
<keyword evidence="8" id="KW-1185">Reference proteome</keyword>
<evidence type="ECO:0000259" key="6">
    <source>
        <dbReference type="PROSITE" id="PS51123"/>
    </source>
</evidence>
<feature type="domain" description="OmpA-like" evidence="6">
    <location>
        <begin position="593"/>
        <end position="707"/>
    </location>
</feature>
<name>A0A7U3ZLL3_RUNSL</name>
<dbReference type="PRINTS" id="PR01021">
    <property type="entry name" value="OMPADOMAIN"/>
</dbReference>
<dbReference type="CDD" id="cd07185">
    <property type="entry name" value="OmpA_C-like"/>
    <property type="match status" value="1"/>
</dbReference>
<dbReference type="KEGG" id="rsi:Runsl_3064"/>
<organism evidence="7 8">
    <name type="scientific">Runella slithyformis (strain ATCC 29530 / DSM 19594 / LMG 11500 / NCIMB 11436 / LSU 4)</name>
    <dbReference type="NCBI Taxonomy" id="761193"/>
    <lineage>
        <taxon>Bacteria</taxon>
        <taxon>Pseudomonadati</taxon>
        <taxon>Bacteroidota</taxon>
        <taxon>Cytophagia</taxon>
        <taxon>Cytophagales</taxon>
        <taxon>Spirosomataceae</taxon>
        <taxon>Runella</taxon>
    </lineage>
</organism>
<keyword evidence="2 4" id="KW-0472">Membrane</keyword>